<protein>
    <recommendedName>
        <fullName evidence="4">C-C motif chemokine</fullName>
    </recommendedName>
</protein>
<dbReference type="CDD" id="cd00272">
    <property type="entry name" value="Chemokine_CC"/>
    <property type="match status" value="1"/>
</dbReference>
<dbReference type="InterPro" id="IPR000827">
    <property type="entry name" value="Chemokine_CC_CS"/>
</dbReference>
<organism evidence="6 7">
    <name type="scientific">Sus scrofa</name>
    <name type="common">Pig</name>
    <dbReference type="NCBI Taxonomy" id="9823"/>
    <lineage>
        <taxon>Eukaryota</taxon>
        <taxon>Metazoa</taxon>
        <taxon>Chordata</taxon>
        <taxon>Craniata</taxon>
        <taxon>Vertebrata</taxon>
        <taxon>Euteleostomi</taxon>
        <taxon>Mammalia</taxon>
        <taxon>Eutheria</taxon>
        <taxon>Laurasiatheria</taxon>
        <taxon>Artiodactyla</taxon>
        <taxon>Suina</taxon>
        <taxon>Suidae</taxon>
        <taxon>Sus</taxon>
    </lineage>
</organism>
<dbReference type="Ensembl" id="ENSSSCT00055042141.1">
    <property type="protein sequence ID" value="ENSSSCP00055033556.1"/>
    <property type="gene ID" value="ENSSSCG00055021466.1"/>
</dbReference>
<dbReference type="Proteomes" id="UP000694724">
    <property type="component" value="Unplaced"/>
</dbReference>
<comment type="similarity">
    <text evidence="1 4">Belongs to the intercrine beta (chemokine CC) family.</text>
</comment>
<keyword evidence="2 4" id="KW-0202">Cytokine</keyword>
<evidence type="ECO:0000313" key="7">
    <source>
        <dbReference type="Proteomes" id="UP000314985"/>
    </source>
</evidence>
<dbReference type="SMART" id="SM00199">
    <property type="entry name" value="SCY"/>
    <property type="match status" value="1"/>
</dbReference>
<evidence type="ECO:0000256" key="3">
    <source>
        <dbReference type="ARBA" id="ARBA00023157"/>
    </source>
</evidence>
<dbReference type="Ensembl" id="ENSSSCT00070012413.1">
    <property type="protein sequence ID" value="ENSSSCP00070010208.1"/>
    <property type="gene ID" value="ENSSSCG00070006502.1"/>
</dbReference>
<dbReference type="Proteomes" id="UP000694728">
    <property type="component" value="Unplaced"/>
</dbReference>
<dbReference type="SMR" id="A0A8D0IB21"/>
<reference evidence="6" key="2">
    <citation type="submission" date="2025-05" db="UniProtKB">
        <authorList>
            <consortium name="Ensembl"/>
        </authorList>
    </citation>
    <scope>IDENTIFICATION</scope>
</reference>
<feature type="domain" description="Chemokine interleukin-8-like" evidence="5">
    <location>
        <begin position="155"/>
        <end position="213"/>
    </location>
</feature>
<evidence type="ECO:0000259" key="5">
    <source>
        <dbReference type="SMART" id="SM00199"/>
    </source>
</evidence>
<dbReference type="FunFam" id="2.40.50.40:FF:000002">
    <property type="entry name" value="C-C motif chemokine"/>
    <property type="match status" value="1"/>
</dbReference>
<sequence length="243" mass="27324">MGLTRKEKILFKGVSETPRGRNFHEIVTHFACISWAVRKASSHPCPLLPVAFIALFPFLEIACRLLYSQRTRHSDLSPVTSWFSSSYKYKGRAGILGHQRAQECSGWHSLPTEKMKTSIAALSVLILAAQAAMDLAMMKNVKQHSILSHGGFHRPADCCFSYTPRKIQCVNMKDYTLTTSECSKPAVIFLTKKGQRVCTNPDDEQVQKCMSELKLTSTIKDLKSILLKKEHFWPRPPLGEALA</sequence>
<dbReference type="Proteomes" id="UP000694720">
    <property type="component" value="Unplaced"/>
</dbReference>
<proteinExistence type="inferred from homology"/>
<evidence type="ECO:0000256" key="4">
    <source>
        <dbReference type="RuleBase" id="RU361150"/>
    </source>
</evidence>
<dbReference type="GO" id="GO:0008009">
    <property type="term" value="F:chemokine activity"/>
    <property type="evidence" value="ECO:0007669"/>
    <property type="project" value="InterPro"/>
</dbReference>
<dbReference type="AlphaFoldDB" id="A0A8D0IB21"/>
<dbReference type="Ensembl" id="ENSSSCT00045023170.1">
    <property type="protein sequence ID" value="ENSSSCP00045015993.1"/>
    <property type="gene ID" value="ENSSSCG00045013570.1"/>
</dbReference>
<accession>A0A8D0IB21</accession>
<dbReference type="PROSITE" id="PS00472">
    <property type="entry name" value="SMALL_CYTOKINES_CC"/>
    <property type="match status" value="1"/>
</dbReference>
<dbReference type="SUPFAM" id="SSF54117">
    <property type="entry name" value="Interleukin 8-like chemokines"/>
    <property type="match status" value="1"/>
</dbReference>
<dbReference type="GO" id="GO:0006955">
    <property type="term" value="P:immune response"/>
    <property type="evidence" value="ECO:0007669"/>
    <property type="project" value="InterPro"/>
</dbReference>
<dbReference type="Ensembl" id="ENSSSCT00035103845.1">
    <property type="protein sequence ID" value="ENSSSCP00035044453.1"/>
    <property type="gene ID" value="ENSSSCG00035076357.1"/>
</dbReference>
<dbReference type="PANTHER" id="PTHR12015:SF77">
    <property type="entry name" value="C-C MOTIF CHEMOKINE 15"/>
    <property type="match status" value="1"/>
</dbReference>
<dbReference type="Gene3D" id="2.40.50.40">
    <property type="match status" value="1"/>
</dbReference>
<dbReference type="InterPro" id="IPR039809">
    <property type="entry name" value="Chemokine_b/g/d"/>
</dbReference>
<evidence type="ECO:0000313" key="6">
    <source>
        <dbReference type="Ensembl" id="ENSSSCP00070010208.1"/>
    </source>
</evidence>
<reference evidence="6 7" key="1">
    <citation type="submission" date="2017-08" db="EMBL/GenBank/DDBJ databases">
        <title>USMARCv1.0.</title>
        <authorList>
            <person name="Hannum G.I."/>
            <person name="Koren S."/>
            <person name="Schroeder S.G."/>
            <person name="Chin S.C."/>
            <person name="Nonneman D.J."/>
            <person name="Becker S.A."/>
            <person name="Rosen B.D."/>
            <person name="Bickhart D.M."/>
            <person name="Putnam N.H."/>
            <person name="Green R.E."/>
            <person name="Tuggle C.K."/>
            <person name="Liu H."/>
            <person name="Rohrer G.A."/>
            <person name="Warr A."/>
            <person name="Hall R."/>
            <person name="Kim K."/>
            <person name="Hume D.A."/>
            <person name="Talbot R."/>
            <person name="Chow W."/>
            <person name="Howe K."/>
            <person name="Schwartz A.S."/>
            <person name="Watson M."/>
            <person name="Archibald A.L."/>
            <person name="Phillippy A.M."/>
            <person name="Smith T.P.L."/>
        </authorList>
    </citation>
    <scope>NUCLEOTIDE SEQUENCE [LARGE SCALE GENOMIC DNA]</scope>
</reference>
<keyword evidence="4" id="KW-0964">Secreted</keyword>
<dbReference type="GO" id="GO:0005615">
    <property type="term" value="C:extracellular space"/>
    <property type="evidence" value="ECO:0007669"/>
    <property type="project" value="UniProtKB-KW"/>
</dbReference>
<dbReference type="InterPro" id="IPR036048">
    <property type="entry name" value="Interleukin_8-like_sf"/>
</dbReference>
<keyword evidence="3" id="KW-1015">Disulfide bond</keyword>
<keyword evidence="4" id="KW-0145">Chemotaxis</keyword>
<dbReference type="PANTHER" id="PTHR12015">
    <property type="entry name" value="SMALL INDUCIBLE CYTOKINE A"/>
    <property type="match status" value="1"/>
</dbReference>
<evidence type="ECO:0000256" key="2">
    <source>
        <dbReference type="ARBA" id="ARBA00022514"/>
    </source>
</evidence>
<comment type="subcellular location">
    <subcellularLocation>
        <location evidence="4">Secreted</location>
    </subcellularLocation>
</comment>
<dbReference type="Proteomes" id="UP000314985">
    <property type="component" value="Chromosome 12"/>
</dbReference>
<name>A0A8D0IB21_PIG</name>
<dbReference type="Pfam" id="PF00048">
    <property type="entry name" value="IL8"/>
    <property type="match status" value="1"/>
</dbReference>
<evidence type="ECO:0000256" key="1">
    <source>
        <dbReference type="ARBA" id="ARBA00010868"/>
    </source>
</evidence>
<dbReference type="InterPro" id="IPR001811">
    <property type="entry name" value="Chemokine_IL8-like_dom"/>
</dbReference>